<dbReference type="InterPro" id="IPR017850">
    <property type="entry name" value="Alkaline_phosphatase_core_sf"/>
</dbReference>
<dbReference type="InterPro" id="IPR052701">
    <property type="entry name" value="GAG_Ulvan_Degrading_Sulfatases"/>
</dbReference>
<proteinExistence type="predicted"/>
<reference evidence="4 5" key="1">
    <citation type="submission" date="2024-04" db="EMBL/GenBank/DDBJ databases">
        <title>Phyllosticta paracitricarpa is synonymous to the EU quarantine fungus P. citricarpa based on phylogenomic analyses.</title>
        <authorList>
            <consortium name="Lawrence Berkeley National Laboratory"/>
            <person name="Van Ingen-Buijs V.A."/>
            <person name="Van Westerhoven A.C."/>
            <person name="Haridas S."/>
            <person name="Skiadas P."/>
            <person name="Martin F."/>
            <person name="Groenewald J.Z."/>
            <person name="Crous P.W."/>
            <person name="Seidl M.F."/>
        </authorList>
    </citation>
    <scope>NUCLEOTIDE SEQUENCE [LARGE SCALE GENOMIC DNA]</scope>
    <source>
        <strain evidence="4 5">CBS 123371</strain>
    </source>
</reference>
<dbReference type="Gene3D" id="3.40.720.10">
    <property type="entry name" value="Alkaline Phosphatase, subunit A"/>
    <property type="match status" value="1"/>
</dbReference>
<organism evidence="4 5">
    <name type="scientific">Phyllosticta citriasiana</name>
    <dbReference type="NCBI Taxonomy" id="595635"/>
    <lineage>
        <taxon>Eukaryota</taxon>
        <taxon>Fungi</taxon>
        <taxon>Dikarya</taxon>
        <taxon>Ascomycota</taxon>
        <taxon>Pezizomycotina</taxon>
        <taxon>Dothideomycetes</taxon>
        <taxon>Dothideomycetes incertae sedis</taxon>
        <taxon>Botryosphaeriales</taxon>
        <taxon>Phyllostictaceae</taxon>
        <taxon>Phyllosticta</taxon>
    </lineage>
</organism>
<comment type="caution">
    <text evidence="4">The sequence shown here is derived from an EMBL/GenBank/DDBJ whole genome shotgun (WGS) entry which is preliminary data.</text>
</comment>
<sequence length="940" mass="104231">MEVPLPTVKHSPKKMLRGILQGPLGIFYRTEDQFAFFSVSFFAAKLLHLYTHIVSLPILLYLLYLPTFLSADVALLAFGKLLFYRRKRCTFNTPRKCLGSFLAMFTAAASAASISFYMETGGEIQWLAGTAMATDPGGLKVLLSGLPCMALAFGVLALIAYLIAPSFNDAVDHALDAVAASFKDVLGCSRSSDGAEDPEKVAMLIEETNGDDRIRERSAVYPRKIKSLALISALATVIVLHLVRPTRPPYAHMSGSIPLTVVGALLFNPVDSDFCLPYPHEPVEFPFEDFPAFDWEGGSDAFPDWMPRSDYCRSLSKHSPLDEHSHFANTGANTSSNEGHASSTKKRYDPRCDPLKVTNIKQDVLKPLEHTFTKSNAAIKHVVLLTLESTRKDMFPFKKESDVYQRMIALNGPNFDRQDLDRKLKNLTPVAQLLTGESNGFGEDNAIDKKLSAQSWRKAFQGNMGGVNVQGAITAAAYTLKSMLGTHCGVESLPVDFNEEVKGQIYQPCIAQILDLFNSQMKNASAGGQDSSSPQWESVIMQSVTDKFDLQDILDPQMGFNDKVMREQIRDHVGFPPPTEPEVNYFGYPETELIPYMRARFESAKKEDKRLFISHVTSTTHHPYNTPKDWDGRQDFHPMSRFSRHDPFYDYLNAVKWQDEWIGRVFELLDEQQVLNETLVVLVGDHGMSFHPIDGSSTCYENGHNSNMHIPLLMLHPSLPRIQIAPSETVSILSILPTILDLLLQTDSLPDSAAQSAQRLLPNYQGQSLLRHLSSLPPSAASSAAPAAPTTSATAISNTDQNDASLFVPANISIPPDFHITTINPGGSVLALSSTSLPFRLVMPLCSTTALRFTSTATSALEPAPQIITGWTSVELRDRVLRSHGPLAARWAEVAEKVGRWWVWESRRRWGYHGVARSTDRGGVEGAKGGRIEKEHWWET</sequence>
<name>A0ABR1KVZ3_9PEZI</name>
<feature type="transmembrane region" description="Helical" evidence="2">
    <location>
        <begin position="59"/>
        <end position="78"/>
    </location>
</feature>
<evidence type="ECO:0000313" key="5">
    <source>
        <dbReference type="Proteomes" id="UP001363622"/>
    </source>
</evidence>
<dbReference type="SUPFAM" id="SSF53649">
    <property type="entry name" value="Alkaline phosphatase-like"/>
    <property type="match status" value="1"/>
</dbReference>
<dbReference type="EMBL" id="JBBPHU010000002">
    <property type="protein sequence ID" value="KAK7522345.1"/>
    <property type="molecule type" value="Genomic_DNA"/>
</dbReference>
<feature type="transmembrane region" description="Helical" evidence="2">
    <location>
        <begin position="138"/>
        <end position="163"/>
    </location>
</feature>
<feature type="domain" description="Sulfatase N-terminal" evidence="3">
    <location>
        <begin position="585"/>
        <end position="743"/>
    </location>
</feature>
<feature type="transmembrane region" description="Helical" evidence="2">
    <location>
        <begin position="98"/>
        <end position="118"/>
    </location>
</feature>
<protein>
    <submittedName>
        <fullName evidence="4">Alkaline-phosphatase-like protein</fullName>
    </submittedName>
</protein>
<feature type="compositionally biased region" description="Polar residues" evidence="1">
    <location>
        <begin position="327"/>
        <end position="342"/>
    </location>
</feature>
<dbReference type="PANTHER" id="PTHR43751:SF3">
    <property type="entry name" value="SULFATASE N-TERMINAL DOMAIN-CONTAINING PROTEIN"/>
    <property type="match status" value="1"/>
</dbReference>
<feature type="region of interest" description="Disordered" evidence="1">
    <location>
        <begin position="323"/>
        <end position="349"/>
    </location>
</feature>
<keyword evidence="5" id="KW-1185">Reference proteome</keyword>
<evidence type="ECO:0000259" key="3">
    <source>
        <dbReference type="Pfam" id="PF00884"/>
    </source>
</evidence>
<dbReference type="PANTHER" id="PTHR43751">
    <property type="entry name" value="SULFATASE"/>
    <property type="match status" value="1"/>
</dbReference>
<accession>A0ABR1KVZ3</accession>
<keyword evidence="2" id="KW-0472">Membrane</keyword>
<dbReference type="Pfam" id="PF00884">
    <property type="entry name" value="Sulfatase"/>
    <property type="match status" value="1"/>
</dbReference>
<gene>
    <name evidence="4" type="ORF">IWZ03DRAFT_116243</name>
</gene>
<dbReference type="Proteomes" id="UP001363622">
    <property type="component" value="Unassembled WGS sequence"/>
</dbReference>
<evidence type="ECO:0000256" key="2">
    <source>
        <dbReference type="SAM" id="Phobius"/>
    </source>
</evidence>
<feature type="transmembrane region" description="Helical" evidence="2">
    <location>
        <begin position="34"/>
        <end position="53"/>
    </location>
</feature>
<keyword evidence="2" id="KW-1133">Transmembrane helix</keyword>
<evidence type="ECO:0000256" key="1">
    <source>
        <dbReference type="SAM" id="MobiDB-lite"/>
    </source>
</evidence>
<dbReference type="InterPro" id="IPR000917">
    <property type="entry name" value="Sulfatase_N"/>
</dbReference>
<feature type="transmembrane region" description="Helical" evidence="2">
    <location>
        <begin position="225"/>
        <end position="243"/>
    </location>
</feature>
<keyword evidence="2" id="KW-0812">Transmembrane</keyword>
<evidence type="ECO:0000313" key="4">
    <source>
        <dbReference type="EMBL" id="KAK7522345.1"/>
    </source>
</evidence>